<proteinExistence type="predicted"/>
<organism evidence="1">
    <name type="scientific">Anguilla anguilla</name>
    <name type="common">European freshwater eel</name>
    <name type="synonym">Muraena anguilla</name>
    <dbReference type="NCBI Taxonomy" id="7936"/>
    <lineage>
        <taxon>Eukaryota</taxon>
        <taxon>Metazoa</taxon>
        <taxon>Chordata</taxon>
        <taxon>Craniata</taxon>
        <taxon>Vertebrata</taxon>
        <taxon>Euteleostomi</taxon>
        <taxon>Actinopterygii</taxon>
        <taxon>Neopterygii</taxon>
        <taxon>Teleostei</taxon>
        <taxon>Anguilliformes</taxon>
        <taxon>Anguillidae</taxon>
        <taxon>Anguilla</taxon>
    </lineage>
</organism>
<dbReference type="EMBL" id="GBXM01086404">
    <property type="protein sequence ID" value="JAH22173.1"/>
    <property type="molecule type" value="Transcribed_RNA"/>
</dbReference>
<reference evidence="1" key="2">
    <citation type="journal article" date="2015" name="Fish Shellfish Immunol.">
        <title>Early steps in the European eel (Anguilla anguilla)-Vibrio vulnificus interaction in the gills: Role of the RtxA13 toxin.</title>
        <authorList>
            <person name="Callol A."/>
            <person name="Pajuelo D."/>
            <person name="Ebbesson L."/>
            <person name="Teles M."/>
            <person name="MacKenzie S."/>
            <person name="Amaro C."/>
        </authorList>
    </citation>
    <scope>NUCLEOTIDE SEQUENCE</scope>
</reference>
<protein>
    <submittedName>
        <fullName evidence="1">Uncharacterized protein</fullName>
    </submittedName>
</protein>
<accession>A0A0E9R1F9</accession>
<dbReference type="AlphaFoldDB" id="A0A0E9R1F9"/>
<evidence type="ECO:0000313" key="1">
    <source>
        <dbReference type="EMBL" id="JAH22173.1"/>
    </source>
</evidence>
<name>A0A0E9R1F9_ANGAN</name>
<reference evidence="1" key="1">
    <citation type="submission" date="2014-11" db="EMBL/GenBank/DDBJ databases">
        <authorList>
            <person name="Amaro Gonzalez C."/>
        </authorList>
    </citation>
    <scope>NUCLEOTIDE SEQUENCE</scope>
</reference>
<sequence>MCHVSLFKALRRFCKFSNVTILSPKSLLCVCKH</sequence>